<sequence>MVLASNIPLNHFTDPHHPLHETQYSHDQTGNCSICLLGLAGHRGRGCNFCNIHLHAACAGYFQETITFFAHPSHALRLIRSPGRLCNICDKDCPPGSFVYSCIGCGFDVHALCTMLERVANPYRPGHELRMVSSQLHGSCSACHQQLPMWRYNCSPGEELHIACAINPPTATPASGSMGSYYGGAQSIHHGAVGQRSFGGGTWSSTGDAPVTPGRVMTAIAKFLVRAALSAAVSELVNELLSGGFN</sequence>
<comment type="caution">
    <text evidence="3">The sequence shown here is derived from an EMBL/GenBank/DDBJ whole genome shotgun (WGS) entry which is preliminary data.</text>
</comment>
<keyword evidence="1" id="KW-0677">Repeat</keyword>
<dbReference type="Proteomes" id="UP000636709">
    <property type="component" value="Unassembled WGS sequence"/>
</dbReference>
<gene>
    <name evidence="3" type="ORF">HU200_051900</name>
</gene>
<evidence type="ECO:0000259" key="2">
    <source>
        <dbReference type="Pfam" id="PF03107"/>
    </source>
</evidence>
<dbReference type="SUPFAM" id="SSF57889">
    <property type="entry name" value="Cysteine-rich domain"/>
    <property type="match status" value="2"/>
</dbReference>
<dbReference type="Pfam" id="PF03107">
    <property type="entry name" value="C1_2"/>
    <property type="match status" value="1"/>
</dbReference>
<proteinExistence type="predicted"/>
<organism evidence="3 4">
    <name type="scientific">Digitaria exilis</name>
    <dbReference type="NCBI Taxonomy" id="1010633"/>
    <lineage>
        <taxon>Eukaryota</taxon>
        <taxon>Viridiplantae</taxon>
        <taxon>Streptophyta</taxon>
        <taxon>Embryophyta</taxon>
        <taxon>Tracheophyta</taxon>
        <taxon>Spermatophyta</taxon>
        <taxon>Magnoliopsida</taxon>
        <taxon>Liliopsida</taxon>
        <taxon>Poales</taxon>
        <taxon>Poaceae</taxon>
        <taxon>PACMAD clade</taxon>
        <taxon>Panicoideae</taxon>
        <taxon>Panicodae</taxon>
        <taxon>Paniceae</taxon>
        <taxon>Anthephorinae</taxon>
        <taxon>Digitaria</taxon>
    </lineage>
</organism>
<dbReference type="PANTHER" id="PTHR47841:SF2">
    <property type="entry name" value="OS07G0609800 PROTEIN"/>
    <property type="match status" value="1"/>
</dbReference>
<dbReference type="InterPro" id="IPR046349">
    <property type="entry name" value="C1-like_sf"/>
</dbReference>
<evidence type="ECO:0000256" key="1">
    <source>
        <dbReference type="ARBA" id="ARBA00022737"/>
    </source>
</evidence>
<name>A0A835APE8_9POAL</name>
<protein>
    <recommendedName>
        <fullName evidence="2">DC1 domain-containing protein</fullName>
    </recommendedName>
</protein>
<accession>A0A835APE8</accession>
<feature type="domain" description="DC1" evidence="2">
    <location>
        <begin position="70"/>
        <end position="113"/>
    </location>
</feature>
<evidence type="ECO:0000313" key="4">
    <source>
        <dbReference type="Proteomes" id="UP000636709"/>
    </source>
</evidence>
<dbReference type="EMBL" id="JACEFO010002273">
    <property type="protein sequence ID" value="KAF8668715.1"/>
    <property type="molecule type" value="Genomic_DNA"/>
</dbReference>
<dbReference type="InterPro" id="IPR004146">
    <property type="entry name" value="DC1"/>
</dbReference>
<evidence type="ECO:0000313" key="3">
    <source>
        <dbReference type="EMBL" id="KAF8668715.1"/>
    </source>
</evidence>
<reference evidence="3" key="1">
    <citation type="submission" date="2020-07" db="EMBL/GenBank/DDBJ databases">
        <title>Genome sequence and genetic diversity analysis of an under-domesticated orphan crop, white fonio (Digitaria exilis).</title>
        <authorList>
            <person name="Bennetzen J.L."/>
            <person name="Chen S."/>
            <person name="Ma X."/>
            <person name="Wang X."/>
            <person name="Yssel A.E.J."/>
            <person name="Chaluvadi S.R."/>
            <person name="Johnson M."/>
            <person name="Gangashetty P."/>
            <person name="Hamidou F."/>
            <person name="Sanogo M.D."/>
            <person name="Zwaenepoel A."/>
            <person name="Wallace J."/>
            <person name="Van De Peer Y."/>
            <person name="Van Deynze A."/>
        </authorList>
    </citation>
    <scope>NUCLEOTIDE SEQUENCE</scope>
    <source>
        <tissue evidence="3">Leaves</tissue>
    </source>
</reference>
<dbReference type="OrthoDB" id="945197at2759"/>
<dbReference type="PANTHER" id="PTHR47841">
    <property type="entry name" value="DIACYLGLYCEROL KINASE THETA-LIKE-RELATED"/>
    <property type="match status" value="1"/>
</dbReference>
<dbReference type="AlphaFoldDB" id="A0A835APE8"/>
<keyword evidence="4" id="KW-1185">Reference proteome</keyword>